<dbReference type="AlphaFoldDB" id="A0A2P2Q378"/>
<protein>
    <submittedName>
        <fullName evidence="1">Uncharacterized protein</fullName>
    </submittedName>
</protein>
<name>A0A2P2Q378_RHIMU</name>
<proteinExistence type="predicted"/>
<dbReference type="EMBL" id="GGEC01080974">
    <property type="protein sequence ID" value="MBX61458.1"/>
    <property type="molecule type" value="Transcribed_RNA"/>
</dbReference>
<sequence>MEKISQGKVMETALNILYLYG</sequence>
<accession>A0A2P2Q378</accession>
<reference evidence="1" key="1">
    <citation type="submission" date="2018-02" db="EMBL/GenBank/DDBJ databases">
        <title>Rhizophora mucronata_Transcriptome.</title>
        <authorList>
            <person name="Meera S.P."/>
            <person name="Sreeshan A."/>
            <person name="Augustine A."/>
        </authorList>
    </citation>
    <scope>NUCLEOTIDE SEQUENCE</scope>
    <source>
        <tissue evidence="1">Leaf</tissue>
    </source>
</reference>
<evidence type="ECO:0000313" key="1">
    <source>
        <dbReference type="EMBL" id="MBX61458.1"/>
    </source>
</evidence>
<organism evidence="1">
    <name type="scientific">Rhizophora mucronata</name>
    <name type="common">Asiatic mangrove</name>
    <dbReference type="NCBI Taxonomy" id="61149"/>
    <lineage>
        <taxon>Eukaryota</taxon>
        <taxon>Viridiplantae</taxon>
        <taxon>Streptophyta</taxon>
        <taxon>Embryophyta</taxon>
        <taxon>Tracheophyta</taxon>
        <taxon>Spermatophyta</taxon>
        <taxon>Magnoliopsida</taxon>
        <taxon>eudicotyledons</taxon>
        <taxon>Gunneridae</taxon>
        <taxon>Pentapetalae</taxon>
        <taxon>rosids</taxon>
        <taxon>fabids</taxon>
        <taxon>Malpighiales</taxon>
        <taxon>Rhizophoraceae</taxon>
        <taxon>Rhizophora</taxon>
    </lineage>
</organism>